<evidence type="ECO:0000313" key="1">
    <source>
        <dbReference type="EMBL" id="GAH41541.1"/>
    </source>
</evidence>
<reference evidence="1" key="1">
    <citation type="journal article" date="2014" name="Front. Microbiol.">
        <title>High frequency of phylogenetically diverse reductive dehalogenase-homologous genes in deep subseafloor sedimentary metagenomes.</title>
        <authorList>
            <person name="Kawai M."/>
            <person name="Futagami T."/>
            <person name="Toyoda A."/>
            <person name="Takaki Y."/>
            <person name="Nishi S."/>
            <person name="Hori S."/>
            <person name="Arai W."/>
            <person name="Tsubouchi T."/>
            <person name="Morono Y."/>
            <person name="Uchiyama I."/>
            <person name="Ito T."/>
            <person name="Fujiyama A."/>
            <person name="Inagaki F."/>
            <person name="Takami H."/>
        </authorList>
    </citation>
    <scope>NUCLEOTIDE SEQUENCE</scope>
    <source>
        <strain evidence="1">Expedition CK06-06</strain>
    </source>
</reference>
<organism evidence="1">
    <name type="scientific">marine sediment metagenome</name>
    <dbReference type="NCBI Taxonomy" id="412755"/>
    <lineage>
        <taxon>unclassified sequences</taxon>
        <taxon>metagenomes</taxon>
        <taxon>ecological metagenomes</taxon>
    </lineage>
</organism>
<gene>
    <name evidence="1" type="ORF">S03H2_24768</name>
</gene>
<feature type="non-terminal residue" evidence="1">
    <location>
        <position position="1"/>
    </location>
</feature>
<comment type="caution">
    <text evidence="1">The sequence shown here is derived from an EMBL/GenBank/DDBJ whole genome shotgun (WGS) entry which is preliminary data.</text>
</comment>
<proteinExistence type="predicted"/>
<sequence>PGFLPQYFSEKGIECIIAGGMGMKAQGLFDQHNIEKVLGITGDINGVTERILNGTLEGGASLCERALGKCEHHDNENT</sequence>
<accession>X1F7F0</accession>
<dbReference type="AlphaFoldDB" id="X1F7F0"/>
<dbReference type="InterPro" id="IPR036105">
    <property type="entry name" value="DiNase_FeMo-co_biosyn_sf"/>
</dbReference>
<name>X1F7F0_9ZZZZ</name>
<dbReference type="Gene3D" id="3.30.420.130">
    <property type="entry name" value="Dinitrogenase iron-molybdenum cofactor biosynthesis domain"/>
    <property type="match status" value="1"/>
</dbReference>
<protein>
    <recommendedName>
        <fullName evidence="2">Dinitrogenase iron-molybdenum cofactor biosynthesis domain-containing protein</fullName>
    </recommendedName>
</protein>
<dbReference type="EMBL" id="BARU01013849">
    <property type="protein sequence ID" value="GAH41541.1"/>
    <property type="molecule type" value="Genomic_DNA"/>
</dbReference>
<dbReference type="SUPFAM" id="SSF53146">
    <property type="entry name" value="Nitrogenase accessory factor-like"/>
    <property type="match status" value="1"/>
</dbReference>
<evidence type="ECO:0008006" key="2">
    <source>
        <dbReference type="Google" id="ProtNLM"/>
    </source>
</evidence>